<gene>
    <name evidence="1" type="ORF">CD178_03471</name>
</gene>
<keyword evidence="2" id="KW-1185">Reference proteome</keyword>
<reference evidence="1 2" key="1">
    <citation type="submission" date="2017-08" db="EMBL/GenBank/DDBJ databases">
        <title>Complete genome sequence of Gluconacetobacter saccharivorans CV1 isolated from Fermented Vinegar.</title>
        <authorList>
            <person name="Kim S.-Y."/>
        </authorList>
    </citation>
    <scope>NUCLEOTIDE SEQUENCE [LARGE SCALE GENOMIC DNA]</scope>
    <source>
        <strain evidence="1 2">CV1</strain>
        <plasmid evidence="1 2">unnamed3</plasmid>
    </source>
</reference>
<dbReference type="KEGG" id="ksc:CD178_03471"/>
<evidence type="ECO:0000313" key="1">
    <source>
        <dbReference type="EMBL" id="AXY24215.1"/>
    </source>
</evidence>
<evidence type="ECO:0000313" key="2">
    <source>
        <dbReference type="Proteomes" id="UP000264120"/>
    </source>
</evidence>
<geneLocation type="plasmid" evidence="1 2">
    <name>unnamed3</name>
</geneLocation>
<dbReference type="Proteomes" id="UP000264120">
    <property type="component" value="Plasmid unnamed3"/>
</dbReference>
<name>A0A347WH72_9PROT</name>
<accession>A0A347WH72</accession>
<protein>
    <submittedName>
        <fullName evidence="1">Uncharacterized protein</fullName>
    </submittedName>
</protein>
<keyword evidence="1" id="KW-0614">Plasmid</keyword>
<dbReference type="EMBL" id="CP023039">
    <property type="protein sequence ID" value="AXY24215.1"/>
    <property type="molecule type" value="Genomic_DNA"/>
</dbReference>
<dbReference type="AlphaFoldDB" id="A0A347WH72"/>
<sequence length="158" mass="16936">MWPEGRKLARHCVASPAKEERVLKDVTADLNGILAAHAEVQAALSFIIASPLLGRETLSAVLGEVSEHVIARFIGGAREARGNNGYDLRGPANEKIEVKARQLSRYGANLKFDPLCRPASSGVQAGDRAVPAFQSGVLCCSIYCRMMDRGAPPHEAAK</sequence>
<proteinExistence type="predicted"/>
<organism evidence="1 2">
    <name type="scientific">Komagataeibacter saccharivorans</name>
    <dbReference type="NCBI Taxonomy" id="265959"/>
    <lineage>
        <taxon>Bacteria</taxon>
        <taxon>Pseudomonadati</taxon>
        <taxon>Pseudomonadota</taxon>
        <taxon>Alphaproteobacteria</taxon>
        <taxon>Acetobacterales</taxon>
        <taxon>Acetobacteraceae</taxon>
        <taxon>Komagataeibacter</taxon>
    </lineage>
</organism>